<reference evidence="7" key="4">
    <citation type="journal article" date="2018" name="Nat. Plants">
        <title>Whole-genome landscape of Medicago truncatula symbiotic genes.</title>
        <authorList>
            <person name="Pecrix Y."/>
            <person name="Staton S.E."/>
            <person name="Sallet E."/>
            <person name="Lelandais-Briere C."/>
            <person name="Moreau S."/>
            <person name="Carrere S."/>
            <person name="Blein T."/>
            <person name="Jardinaud M.F."/>
            <person name="Latrasse D."/>
            <person name="Zouine M."/>
            <person name="Zahm M."/>
            <person name="Kreplak J."/>
            <person name="Mayjonade B."/>
            <person name="Satge C."/>
            <person name="Perez M."/>
            <person name="Cauet S."/>
            <person name="Marande W."/>
            <person name="Chantry-Darmon C."/>
            <person name="Lopez-Roques C."/>
            <person name="Bouchez O."/>
            <person name="Berard A."/>
            <person name="Debelle F."/>
            <person name="Munos S."/>
            <person name="Bendahmane A."/>
            <person name="Berges H."/>
            <person name="Niebel A."/>
            <person name="Buitink J."/>
            <person name="Frugier F."/>
            <person name="Benhamed M."/>
            <person name="Crespi M."/>
            <person name="Gouzy J."/>
            <person name="Gamas P."/>
        </authorList>
    </citation>
    <scope>NUCLEOTIDE SEQUENCE [LARGE SCALE GENOMIC DNA]</scope>
    <source>
        <strain evidence="7">cv. Jemalong A17</strain>
    </source>
</reference>
<accession>G7KKX2</accession>
<evidence type="ECO:0000313" key="7">
    <source>
        <dbReference type="Proteomes" id="UP000265566"/>
    </source>
</evidence>
<dbReference type="AlphaFoldDB" id="G7KKX2"/>
<dbReference type="Proteomes" id="UP000002051">
    <property type="component" value="Chromosome 6"/>
</dbReference>
<protein>
    <submittedName>
        <fullName evidence="3">Transmembrane protein, putative</fullName>
    </submittedName>
</protein>
<evidence type="ECO:0000313" key="3">
    <source>
        <dbReference type="EMBL" id="AES74743.2"/>
    </source>
</evidence>
<keyword evidence="2" id="KW-0472">Membrane</keyword>
<dbReference type="EnsemblPlants" id="AES74743">
    <property type="protein sequence ID" value="AES74743"/>
    <property type="gene ID" value="MTR_6g012640"/>
</dbReference>
<evidence type="ECO:0000256" key="1">
    <source>
        <dbReference type="SAM" id="MobiDB-lite"/>
    </source>
</evidence>
<reference evidence="5" key="3">
    <citation type="submission" date="2015-04" db="UniProtKB">
        <authorList>
            <consortium name="EnsemblPlants"/>
        </authorList>
    </citation>
    <scope>IDENTIFICATION</scope>
    <source>
        <strain evidence="5">cv. Jemalong A17</strain>
    </source>
</reference>
<dbReference type="Gramene" id="rna34321">
    <property type="protein sequence ID" value="RHN50070.1"/>
    <property type="gene ID" value="gene34321"/>
</dbReference>
<reference evidence="3 6" key="1">
    <citation type="journal article" date="2011" name="Nature">
        <title>The Medicago genome provides insight into the evolution of rhizobial symbioses.</title>
        <authorList>
            <person name="Young N.D."/>
            <person name="Debelle F."/>
            <person name="Oldroyd G.E."/>
            <person name="Geurts R."/>
            <person name="Cannon S.B."/>
            <person name="Udvardi M.K."/>
            <person name="Benedito V.A."/>
            <person name="Mayer K.F."/>
            <person name="Gouzy J."/>
            <person name="Schoof H."/>
            <person name="Van de Peer Y."/>
            <person name="Proost S."/>
            <person name="Cook D.R."/>
            <person name="Meyers B.C."/>
            <person name="Spannagl M."/>
            <person name="Cheung F."/>
            <person name="De Mita S."/>
            <person name="Krishnakumar V."/>
            <person name="Gundlach H."/>
            <person name="Zhou S."/>
            <person name="Mudge J."/>
            <person name="Bharti A.K."/>
            <person name="Murray J.D."/>
            <person name="Naoumkina M.A."/>
            <person name="Rosen B."/>
            <person name="Silverstein K.A."/>
            <person name="Tang H."/>
            <person name="Rombauts S."/>
            <person name="Zhao P.X."/>
            <person name="Zhou P."/>
            <person name="Barbe V."/>
            <person name="Bardou P."/>
            <person name="Bechner M."/>
            <person name="Bellec A."/>
            <person name="Berger A."/>
            <person name="Berges H."/>
            <person name="Bidwell S."/>
            <person name="Bisseling T."/>
            <person name="Choisne N."/>
            <person name="Couloux A."/>
            <person name="Denny R."/>
            <person name="Deshpande S."/>
            <person name="Dai X."/>
            <person name="Doyle J.J."/>
            <person name="Dudez A.M."/>
            <person name="Farmer A.D."/>
            <person name="Fouteau S."/>
            <person name="Franken C."/>
            <person name="Gibelin C."/>
            <person name="Gish J."/>
            <person name="Goldstein S."/>
            <person name="Gonzalez A.J."/>
            <person name="Green P.J."/>
            <person name="Hallab A."/>
            <person name="Hartog M."/>
            <person name="Hua A."/>
            <person name="Humphray S.J."/>
            <person name="Jeong D.H."/>
            <person name="Jing Y."/>
            <person name="Jocker A."/>
            <person name="Kenton S.M."/>
            <person name="Kim D.J."/>
            <person name="Klee K."/>
            <person name="Lai H."/>
            <person name="Lang C."/>
            <person name="Lin S."/>
            <person name="Macmil S.L."/>
            <person name="Magdelenat G."/>
            <person name="Matthews L."/>
            <person name="McCorrison J."/>
            <person name="Monaghan E.L."/>
            <person name="Mun J.H."/>
            <person name="Najar F.Z."/>
            <person name="Nicholson C."/>
            <person name="Noirot C."/>
            <person name="O'Bleness M."/>
            <person name="Paule C.R."/>
            <person name="Poulain J."/>
            <person name="Prion F."/>
            <person name="Qin B."/>
            <person name="Qu C."/>
            <person name="Retzel E.F."/>
            <person name="Riddle C."/>
            <person name="Sallet E."/>
            <person name="Samain S."/>
            <person name="Samson N."/>
            <person name="Sanders I."/>
            <person name="Saurat O."/>
            <person name="Scarpelli C."/>
            <person name="Schiex T."/>
            <person name="Segurens B."/>
            <person name="Severin A.J."/>
            <person name="Sherrier D.J."/>
            <person name="Shi R."/>
            <person name="Sims S."/>
            <person name="Singer S.R."/>
            <person name="Sinharoy S."/>
            <person name="Sterck L."/>
            <person name="Viollet A."/>
            <person name="Wang B.B."/>
            <person name="Wang K."/>
            <person name="Wang M."/>
            <person name="Wang X."/>
            <person name="Warfsmann J."/>
            <person name="Weissenbach J."/>
            <person name="White D.D."/>
            <person name="White J.D."/>
            <person name="Wiley G.B."/>
            <person name="Wincker P."/>
            <person name="Xing Y."/>
            <person name="Yang L."/>
            <person name="Yao Z."/>
            <person name="Ying F."/>
            <person name="Zhai J."/>
            <person name="Zhou L."/>
            <person name="Zuber A."/>
            <person name="Denarie J."/>
            <person name="Dixon R.A."/>
            <person name="May G.D."/>
            <person name="Schwartz D.C."/>
            <person name="Rogers J."/>
            <person name="Quetier F."/>
            <person name="Town C.D."/>
            <person name="Roe B.A."/>
        </authorList>
    </citation>
    <scope>NUCLEOTIDE SEQUENCE [LARGE SCALE GENOMIC DNA]</scope>
    <source>
        <strain evidence="3">A17</strain>
        <strain evidence="5 6">cv. Jemalong A17</strain>
    </source>
</reference>
<dbReference type="KEGG" id="mtr:11414474"/>
<dbReference type="HOGENOM" id="CLU_201398_0_0_1"/>
<evidence type="ECO:0000313" key="4">
    <source>
        <dbReference type="EMBL" id="RHN50070.1"/>
    </source>
</evidence>
<keyword evidence="2 3" id="KW-0812">Transmembrane</keyword>
<keyword evidence="6" id="KW-1185">Reference proteome</keyword>
<feature type="compositionally biased region" description="Basic residues" evidence="1">
    <location>
        <begin position="1"/>
        <end position="13"/>
    </location>
</feature>
<dbReference type="EMBL" id="PSQE01000006">
    <property type="protein sequence ID" value="RHN50070.1"/>
    <property type="molecule type" value="Genomic_DNA"/>
</dbReference>
<reference evidence="4" key="5">
    <citation type="journal article" date="2018" name="Nat. Plants">
        <title>Whole-genome landscape of Medicago truncatula symbiotic genes.</title>
        <authorList>
            <person name="Pecrix Y."/>
            <person name="Gamas P."/>
            <person name="Carrere S."/>
        </authorList>
    </citation>
    <scope>NUCLEOTIDE SEQUENCE</scope>
    <source>
        <tissue evidence="4">Leaves</tissue>
    </source>
</reference>
<feature type="region of interest" description="Disordered" evidence="1">
    <location>
        <begin position="1"/>
        <end position="22"/>
    </location>
</feature>
<reference evidence="3 6" key="2">
    <citation type="journal article" date="2014" name="BMC Genomics">
        <title>An improved genome release (version Mt4.0) for the model legume Medicago truncatula.</title>
        <authorList>
            <person name="Tang H."/>
            <person name="Krishnakumar V."/>
            <person name="Bidwell S."/>
            <person name="Rosen B."/>
            <person name="Chan A."/>
            <person name="Zhou S."/>
            <person name="Gentzbittel L."/>
            <person name="Childs K.L."/>
            <person name="Yandell M."/>
            <person name="Gundlach H."/>
            <person name="Mayer K.F."/>
            <person name="Schwartz D.C."/>
            <person name="Town C.D."/>
        </authorList>
    </citation>
    <scope>GENOME REANNOTATION</scope>
    <source>
        <strain evidence="5 6">cv. Jemalong A17</strain>
    </source>
</reference>
<keyword evidence="2" id="KW-1133">Transmembrane helix</keyword>
<feature type="transmembrane region" description="Helical" evidence="2">
    <location>
        <begin position="53"/>
        <end position="71"/>
    </location>
</feature>
<dbReference type="Proteomes" id="UP000265566">
    <property type="component" value="Chromosome 6"/>
</dbReference>
<organism evidence="3 6">
    <name type="scientific">Medicago truncatula</name>
    <name type="common">Barrel medic</name>
    <name type="synonym">Medicago tribuloides</name>
    <dbReference type="NCBI Taxonomy" id="3880"/>
    <lineage>
        <taxon>Eukaryota</taxon>
        <taxon>Viridiplantae</taxon>
        <taxon>Streptophyta</taxon>
        <taxon>Embryophyta</taxon>
        <taxon>Tracheophyta</taxon>
        <taxon>Spermatophyta</taxon>
        <taxon>Magnoliopsida</taxon>
        <taxon>eudicotyledons</taxon>
        <taxon>Gunneridae</taxon>
        <taxon>Pentapetalae</taxon>
        <taxon>rosids</taxon>
        <taxon>fabids</taxon>
        <taxon>Fabales</taxon>
        <taxon>Fabaceae</taxon>
        <taxon>Papilionoideae</taxon>
        <taxon>50 kb inversion clade</taxon>
        <taxon>NPAAA clade</taxon>
        <taxon>Hologalegina</taxon>
        <taxon>IRL clade</taxon>
        <taxon>Trifolieae</taxon>
        <taxon>Medicago</taxon>
    </lineage>
</organism>
<proteinExistence type="predicted"/>
<evidence type="ECO:0000313" key="5">
    <source>
        <dbReference type="EnsemblPlants" id="AES74743"/>
    </source>
</evidence>
<gene>
    <name evidence="5" type="primary">11414474</name>
    <name evidence="3" type="ordered locus">MTR_6g012640</name>
    <name evidence="4" type="ORF">MtrunA17_Chr6g0453441</name>
</gene>
<dbReference type="EMBL" id="CM001222">
    <property type="protein sequence ID" value="AES74743.2"/>
    <property type="molecule type" value="Genomic_DNA"/>
</dbReference>
<accession>A0A0C3VTP5</accession>
<sequence>MKSKKKVQIPHPKKKEEKKKMSQNTKALLIGLIGAAFTLFAYSQTFISPSQSITIGLLVLMFGLLVGEGLIPL</sequence>
<evidence type="ECO:0000256" key="2">
    <source>
        <dbReference type="SAM" id="Phobius"/>
    </source>
</evidence>
<name>G7KKX2_MEDTR</name>
<dbReference type="PaxDb" id="3880-AES74743"/>
<dbReference type="OrthoDB" id="1934390at2759"/>
<evidence type="ECO:0000313" key="6">
    <source>
        <dbReference type="Proteomes" id="UP000002051"/>
    </source>
</evidence>
<dbReference type="eggNOG" id="ENOG502S8PA">
    <property type="taxonomic scope" value="Eukaryota"/>
</dbReference>